<dbReference type="AlphaFoldDB" id="A0A1B1K5P0"/>
<name>A0A1B1K5P0_RHOOP</name>
<reference evidence="3 4" key="1">
    <citation type="submission" date="2014-07" db="EMBL/GenBank/DDBJ databases">
        <authorList>
            <person name="Zhang J.E."/>
            <person name="Yang H."/>
            <person name="Guo J."/>
            <person name="Deng Z."/>
            <person name="Luo H."/>
            <person name="Luo M."/>
            <person name="Zhao B."/>
        </authorList>
    </citation>
    <scope>NUCLEOTIDE SEQUENCE [LARGE SCALE GENOMIC DNA]</scope>
    <source>
        <strain evidence="3 4">1CP</strain>
    </source>
</reference>
<dbReference type="InterPro" id="IPR029058">
    <property type="entry name" value="AB_hydrolase_fold"/>
</dbReference>
<feature type="compositionally biased region" description="Pro residues" evidence="1">
    <location>
        <begin position="1"/>
        <end position="10"/>
    </location>
</feature>
<dbReference type="GO" id="GO:0003824">
    <property type="term" value="F:catalytic activity"/>
    <property type="evidence" value="ECO:0007669"/>
    <property type="project" value="UniProtKB-ARBA"/>
</dbReference>
<protein>
    <recommendedName>
        <fullName evidence="2">AB hydrolase-1 domain-containing protein</fullName>
    </recommendedName>
</protein>
<feature type="domain" description="AB hydrolase-1" evidence="2">
    <location>
        <begin position="54"/>
        <end position="158"/>
    </location>
</feature>
<sequence length="297" mass="31534">MNPNNLPPGPLRAAATVPSTATPASAAGAPAEVERTMIAYNDVQIETLSQGHGPVIVILPSLGRAAEDYDDVAPSLTSAGFRVLRPQPRGIGASKGPMDHLDMHAFAADVAAVLDHEQAGPAVIVGHAWGSQPARMLAQDRPDLVRGLVMAAASAGKLPPESTEKPYSRLREAIDGAGDLSLPEAQRLRYLQQAFFAPGHDPRPWLTGWFPETHRAQAHARNVTPVDAYFAGGTVPMLDLQAQFDAVVVPDIFKPMLGERVTVSVIPDAGHALAPEQPAAMSEAVADFARRLYFTGR</sequence>
<dbReference type="Gene3D" id="3.40.50.1820">
    <property type="entry name" value="alpha/beta hydrolase"/>
    <property type="match status" value="1"/>
</dbReference>
<dbReference type="PATRIC" id="fig|37919.13.peg.3346"/>
<dbReference type="GO" id="GO:0016020">
    <property type="term" value="C:membrane"/>
    <property type="evidence" value="ECO:0007669"/>
    <property type="project" value="TreeGrafter"/>
</dbReference>
<dbReference type="RefSeq" id="WP_005265086.1">
    <property type="nucleotide sequence ID" value="NZ_CP009111.1"/>
</dbReference>
<dbReference type="SUPFAM" id="SSF53474">
    <property type="entry name" value="alpha/beta-Hydrolases"/>
    <property type="match status" value="1"/>
</dbReference>
<dbReference type="Proteomes" id="UP000186108">
    <property type="component" value="Chromosome"/>
</dbReference>
<feature type="compositionally biased region" description="Low complexity" evidence="1">
    <location>
        <begin position="13"/>
        <end position="29"/>
    </location>
</feature>
<dbReference type="PANTHER" id="PTHR43798">
    <property type="entry name" value="MONOACYLGLYCEROL LIPASE"/>
    <property type="match status" value="1"/>
</dbReference>
<proteinExistence type="predicted"/>
<dbReference type="InterPro" id="IPR000073">
    <property type="entry name" value="AB_hydrolase_1"/>
</dbReference>
<accession>A0A1B1K5P0</accession>
<evidence type="ECO:0000313" key="3">
    <source>
        <dbReference type="EMBL" id="ANS27930.1"/>
    </source>
</evidence>
<feature type="region of interest" description="Disordered" evidence="1">
    <location>
        <begin position="1"/>
        <end position="29"/>
    </location>
</feature>
<dbReference type="InterPro" id="IPR050266">
    <property type="entry name" value="AB_hydrolase_sf"/>
</dbReference>
<evidence type="ECO:0000313" key="4">
    <source>
        <dbReference type="Proteomes" id="UP000186108"/>
    </source>
</evidence>
<dbReference type="EMBL" id="CP009111">
    <property type="protein sequence ID" value="ANS27930.1"/>
    <property type="molecule type" value="Genomic_DNA"/>
</dbReference>
<dbReference type="Pfam" id="PF00561">
    <property type="entry name" value="Abhydrolase_1"/>
    <property type="match status" value="1"/>
</dbReference>
<dbReference type="PANTHER" id="PTHR43798:SF33">
    <property type="entry name" value="HYDROLASE, PUTATIVE (AFU_ORTHOLOGUE AFUA_2G14860)-RELATED"/>
    <property type="match status" value="1"/>
</dbReference>
<evidence type="ECO:0000259" key="2">
    <source>
        <dbReference type="Pfam" id="PF00561"/>
    </source>
</evidence>
<organism evidence="3 4">
    <name type="scientific">Rhodococcus opacus</name>
    <name type="common">Nocardia opaca</name>
    <dbReference type="NCBI Taxonomy" id="37919"/>
    <lineage>
        <taxon>Bacteria</taxon>
        <taxon>Bacillati</taxon>
        <taxon>Actinomycetota</taxon>
        <taxon>Actinomycetes</taxon>
        <taxon>Mycobacteriales</taxon>
        <taxon>Nocardiaceae</taxon>
        <taxon>Rhodococcus</taxon>
    </lineage>
</organism>
<gene>
    <name evidence="3" type="ORF">R1CP_16210</name>
</gene>
<evidence type="ECO:0000256" key="1">
    <source>
        <dbReference type="SAM" id="MobiDB-lite"/>
    </source>
</evidence>